<dbReference type="Proteomes" id="UP000502504">
    <property type="component" value="Chromosome"/>
</dbReference>
<evidence type="ECO:0000313" key="2">
    <source>
        <dbReference type="Proteomes" id="UP000502504"/>
    </source>
</evidence>
<dbReference type="EMBL" id="CP050692">
    <property type="protein sequence ID" value="QIT47599.1"/>
    <property type="molecule type" value="Genomic_DNA"/>
</dbReference>
<dbReference type="AlphaFoldDB" id="A0AAE7CNN8"/>
<organism evidence="1 2">
    <name type="scientific">Streptomyces antibioticus</name>
    <dbReference type="NCBI Taxonomy" id="1890"/>
    <lineage>
        <taxon>Bacteria</taxon>
        <taxon>Bacillati</taxon>
        <taxon>Actinomycetota</taxon>
        <taxon>Actinomycetes</taxon>
        <taxon>Kitasatosporales</taxon>
        <taxon>Streptomycetaceae</taxon>
        <taxon>Streptomyces</taxon>
    </lineage>
</organism>
<gene>
    <name evidence="1" type="ORF">HCX60_32090</name>
</gene>
<proteinExistence type="predicted"/>
<protein>
    <submittedName>
        <fullName evidence="1">Uncharacterized protein</fullName>
    </submittedName>
</protein>
<sequence>MSEPITLSDARALMAENDAGRFIKTQMADAQRAAAHRRALVLRHPDLAEQLTKPPINHARPDVWTGYIPPATDCTGAINTAACRPALLALIAEAKRRTAPVQKGQAA</sequence>
<reference evidence="1 2" key="1">
    <citation type="submission" date="2020-03" db="EMBL/GenBank/DDBJ databases">
        <title>Is there a link between lipid content and antibiotic production in Streptomyces?</title>
        <authorList>
            <person name="David M."/>
            <person name="Lejeune C."/>
            <person name="Abreu S."/>
            <person name="Thibessard A."/>
            <person name="Leblond P."/>
            <person name="Chaminade P."/>
            <person name="Virolle M.-J."/>
        </authorList>
    </citation>
    <scope>NUCLEOTIDE SEQUENCE [LARGE SCALE GENOMIC DNA]</scope>
    <source>
        <strain evidence="1 2">DSM 41481</strain>
    </source>
</reference>
<evidence type="ECO:0000313" key="1">
    <source>
        <dbReference type="EMBL" id="QIT47599.1"/>
    </source>
</evidence>
<accession>A0AAE7CNN8</accession>
<dbReference type="RefSeq" id="WP_078635956.1">
    <property type="nucleotide sequence ID" value="NZ_CM007717.1"/>
</dbReference>
<name>A0AAE7CNN8_STRAT</name>